<evidence type="ECO:0000313" key="2">
    <source>
        <dbReference type="EMBL" id="OVF06817.1"/>
    </source>
</evidence>
<comment type="caution">
    <text evidence="2">The sequence shown here is derived from an EMBL/GenBank/DDBJ whole genome shotgun (WGS) entry which is preliminary data.</text>
</comment>
<reference evidence="2 3" key="1">
    <citation type="submission" date="2017-04" db="EMBL/GenBank/DDBJ databases">
        <title>Draft genome of the yeast Clavispora lusitaniae type strain CBS 6936.</title>
        <authorList>
            <person name="Durrens P."/>
            <person name="Klopp C."/>
            <person name="Biteau N."/>
            <person name="Fitton-Ouhabi V."/>
            <person name="Dementhon K."/>
            <person name="Accoceberry I."/>
            <person name="Sherman D.J."/>
            <person name="Noel T."/>
        </authorList>
    </citation>
    <scope>NUCLEOTIDE SEQUENCE [LARGE SCALE GENOMIC DNA]</scope>
    <source>
        <strain evidence="2 3">CBS 6936</strain>
    </source>
</reference>
<protein>
    <submittedName>
        <fullName evidence="2">Uncharacterized protein</fullName>
    </submittedName>
</protein>
<dbReference type="EMBL" id="LYUB02000017">
    <property type="protein sequence ID" value="OVF06817.1"/>
    <property type="molecule type" value="Genomic_DNA"/>
</dbReference>
<evidence type="ECO:0000313" key="3">
    <source>
        <dbReference type="Proteomes" id="UP000195602"/>
    </source>
</evidence>
<name>A0AA91PWH3_CLALS</name>
<gene>
    <name evidence="2" type="ORF">A9F13_17g00286</name>
</gene>
<organism evidence="2 3">
    <name type="scientific">Clavispora lusitaniae</name>
    <name type="common">Candida lusitaniae</name>
    <dbReference type="NCBI Taxonomy" id="36911"/>
    <lineage>
        <taxon>Eukaryota</taxon>
        <taxon>Fungi</taxon>
        <taxon>Dikarya</taxon>
        <taxon>Ascomycota</taxon>
        <taxon>Saccharomycotina</taxon>
        <taxon>Pichiomycetes</taxon>
        <taxon>Metschnikowiaceae</taxon>
        <taxon>Clavispora</taxon>
    </lineage>
</organism>
<accession>A0AA91PWH3</accession>
<proteinExistence type="predicted"/>
<dbReference type="AlphaFoldDB" id="A0AA91PWH3"/>
<evidence type="ECO:0000256" key="1">
    <source>
        <dbReference type="SAM" id="MobiDB-lite"/>
    </source>
</evidence>
<dbReference type="KEGG" id="clus:A9F13_17g00286"/>
<dbReference type="Proteomes" id="UP000195602">
    <property type="component" value="Unassembled WGS sequence"/>
</dbReference>
<sequence>MWEVRVSPRHHSGFETGPKHTGPQEGTGVACSRSATLSAGPVATTSESGEVCLQLGFFARDPRHAVSRKSGHAPAPKCSFSVTACAYKYMSGKSAQHK</sequence>
<feature type="region of interest" description="Disordered" evidence="1">
    <location>
        <begin position="1"/>
        <end position="31"/>
    </location>
</feature>